<evidence type="ECO:0000256" key="1">
    <source>
        <dbReference type="ARBA" id="ARBA00012513"/>
    </source>
</evidence>
<feature type="domain" description="Protein kinase" evidence="7">
    <location>
        <begin position="528"/>
        <end position="783"/>
    </location>
</feature>
<dbReference type="SMART" id="SM00220">
    <property type="entry name" value="S_TKc"/>
    <property type="match status" value="1"/>
</dbReference>
<dbReference type="InterPro" id="IPR049832">
    <property type="entry name" value="BREX_PglW"/>
</dbReference>
<comment type="caution">
    <text evidence="9">The sequence shown here is derived from an EMBL/GenBank/DDBJ whole genome shotgun (WGS) entry which is preliminary data.</text>
</comment>
<keyword evidence="6" id="KW-0067">ATP-binding</keyword>
<evidence type="ECO:0000259" key="7">
    <source>
        <dbReference type="PROSITE" id="PS50011"/>
    </source>
</evidence>
<dbReference type="InterPro" id="IPR011009">
    <property type="entry name" value="Kinase-like_dom_sf"/>
</dbReference>
<dbReference type="EMBL" id="BOMI01000212">
    <property type="protein sequence ID" value="GID80950.1"/>
    <property type="molecule type" value="Genomic_DNA"/>
</dbReference>
<evidence type="ECO:0000256" key="6">
    <source>
        <dbReference type="ARBA" id="ARBA00022840"/>
    </source>
</evidence>
<accession>A0ABQ3YLY9</accession>
<evidence type="ECO:0000259" key="8">
    <source>
        <dbReference type="PROSITE" id="PS50965"/>
    </source>
</evidence>
<keyword evidence="10" id="KW-1185">Reference proteome</keyword>
<dbReference type="RefSeq" id="WP_203778157.1">
    <property type="nucleotide sequence ID" value="NZ_BAAABO010000041.1"/>
</dbReference>
<dbReference type="PANTHER" id="PTHR43289:SF6">
    <property type="entry name" value="SERINE_THREONINE-PROTEIN KINASE NEKL-3"/>
    <property type="match status" value="1"/>
</dbReference>
<keyword evidence="5 9" id="KW-0418">Kinase</keyword>
<dbReference type="EC" id="2.7.11.1" evidence="1"/>
<dbReference type="PROSITE" id="PS50965">
    <property type="entry name" value="NERD"/>
    <property type="match status" value="1"/>
</dbReference>
<evidence type="ECO:0000313" key="10">
    <source>
        <dbReference type="Proteomes" id="UP000609879"/>
    </source>
</evidence>
<dbReference type="Proteomes" id="UP000609879">
    <property type="component" value="Unassembled WGS sequence"/>
</dbReference>
<dbReference type="Pfam" id="PF00069">
    <property type="entry name" value="Pkinase"/>
    <property type="match status" value="2"/>
</dbReference>
<evidence type="ECO:0000256" key="5">
    <source>
        <dbReference type="ARBA" id="ARBA00022777"/>
    </source>
</evidence>
<feature type="domain" description="NERD" evidence="8">
    <location>
        <begin position="15"/>
        <end position="129"/>
    </location>
</feature>
<dbReference type="GO" id="GO:0016301">
    <property type="term" value="F:kinase activity"/>
    <property type="evidence" value="ECO:0007669"/>
    <property type="project" value="UniProtKB-KW"/>
</dbReference>
<dbReference type="PANTHER" id="PTHR43289">
    <property type="entry name" value="MITOGEN-ACTIVATED PROTEIN KINASE KINASE KINASE 20-RELATED"/>
    <property type="match status" value="1"/>
</dbReference>
<reference evidence="9 10" key="1">
    <citation type="submission" date="2021-01" db="EMBL/GenBank/DDBJ databases">
        <title>Whole genome shotgun sequence of Actinoplanes deccanensis NBRC 13994.</title>
        <authorList>
            <person name="Komaki H."/>
            <person name="Tamura T."/>
        </authorList>
    </citation>
    <scope>NUCLEOTIDE SEQUENCE [LARGE SCALE GENOMIC DNA]</scope>
    <source>
        <strain evidence="9 10">NBRC 13994</strain>
    </source>
</reference>
<evidence type="ECO:0000256" key="2">
    <source>
        <dbReference type="ARBA" id="ARBA00022527"/>
    </source>
</evidence>
<keyword evidence="3" id="KW-0808">Transferase</keyword>
<dbReference type="Gene3D" id="1.10.510.10">
    <property type="entry name" value="Transferase(Phosphotransferase) domain 1"/>
    <property type="match status" value="2"/>
</dbReference>
<dbReference type="SUPFAM" id="SSF56112">
    <property type="entry name" value="Protein kinase-like (PK-like)"/>
    <property type="match status" value="2"/>
</dbReference>
<organism evidence="9 10">
    <name type="scientific">Paractinoplanes deccanensis</name>
    <dbReference type="NCBI Taxonomy" id="113561"/>
    <lineage>
        <taxon>Bacteria</taxon>
        <taxon>Bacillati</taxon>
        <taxon>Actinomycetota</taxon>
        <taxon>Actinomycetes</taxon>
        <taxon>Micromonosporales</taxon>
        <taxon>Micromonosporaceae</taxon>
        <taxon>Paractinoplanes</taxon>
    </lineage>
</organism>
<dbReference type="Pfam" id="PF08378">
    <property type="entry name" value="NERD"/>
    <property type="match status" value="1"/>
</dbReference>
<evidence type="ECO:0000256" key="3">
    <source>
        <dbReference type="ARBA" id="ARBA00022679"/>
    </source>
</evidence>
<proteinExistence type="predicted"/>
<dbReference type="InterPro" id="IPR000719">
    <property type="entry name" value="Prot_kinase_dom"/>
</dbReference>
<keyword evidence="4" id="KW-0547">Nucleotide-binding</keyword>
<evidence type="ECO:0000313" key="9">
    <source>
        <dbReference type="EMBL" id="GID80950.1"/>
    </source>
</evidence>
<feature type="domain" description="Protein kinase" evidence="7">
    <location>
        <begin position="159"/>
        <end position="499"/>
    </location>
</feature>
<dbReference type="InterPro" id="IPR011528">
    <property type="entry name" value="NERD"/>
</dbReference>
<evidence type="ECO:0000256" key="4">
    <source>
        <dbReference type="ARBA" id="ARBA00022741"/>
    </source>
</evidence>
<dbReference type="PROSITE" id="PS50011">
    <property type="entry name" value="PROTEIN_KINASE_DOM"/>
    <property type="match status" value="2"/>
</dbReference>
<gene>
    <name evidence="9" type="ORF">Ade02nite_95910</name>
</gene>
<keyword evidence="2" id="KW-0723">Serine/threonine-protein kinase</keyword>
<protein>
    <recommendedName>
        <fullName evidence="1">non-specific serine/threonine protein kinase</fullName>
        <ecNumber evidence="1">2.7.11.1</ecNumber>
    </recommendedName>
</protein>
<dbReference type="NCBIfam" id="NF033442">
    <property type="entry name" value="BREX_PglW"/>
    <property type="match status" value="1"/>
</dbReference>
<name>A0ABQ3YLY9_9ACTN</name>
<sequence length="1407" mass="152743">MVADGQDRWIEVSPSQFPHEAEGLALIRAIMPDETPFRAWSNFEFRDSRGRWHEVDLLLLGRKQLHLIELKYYSGTLRGDDQRWARDGRRPEDSPLKLARRKAQYFASKLREELRLWAQEQSVQIADDRDVVPFVQEAVFLHHPDLRCLLSPSSTINLYGLDNRVAESHLTGISELVLEPAGRRAIGPNQEHILVKLLERIGLVQRREREAGSWVIKDQAIDSDEGWQDWLAYHRVVQQDQARIRFRVLSPTASQQERGAARQIAEHEFRVMSRLQHDGLLRPRDLVESELGIGLVYPYDQQWQRLDLWLAGQEQGVSLATQLSMIRQIGEALQYAHNNRVVHRGLIPPAVWVRPVPGTHSDVKVRVGDWQSSGSVQSASASSGTVEGVTSLVGVALADQGSGAAEVFGAPEGTWSAGADRVRLDVFGLGALTFYLLTGRSPASSRGALKQRLREQQGLDLAIELPQVPSTLRSLVLKATDPAPSRRTADVTTFLSQLAAAERDATIASDETDPLEATAPGTVFDGRFKLIRRLGQGSTAVGLLVQDLLADGETECVLKVALNDSAAARLDDEVEALRRLDAPRIVKVLPPGRLVVGGRQALLLESAGPETLTAALRARSRLSIDLLDRYGTDLLDSLVALDKAGIDHRDIKPSNLGVRESRGDRTKHLILFDFSLTRAAASATHAGTPPYLDPFLTGTRDRYDSAAERYAAAVVLFEMATGSVPVYGDGQGDPGSIPDEATITPEMFDPSLADGLVAFFRKALASDAGARHHTAEGMRTAWLTIFAQDATTEPDETYDQLAAQATLTTPLRSSGLTGRALSALEPYAVETVGELLTVDPVRLSRLQGVKNSTRLQITSRIKEWKARLGSDVRPTVRTGPTLTPGAAADLLLSVVATPRSPSRGGVVRLVFGIDTKLDAFATHAQLGANLDEPVQQARITQVLAALQERWAGDQEARALLDRLAAAVSARLTELGSVATVAELTRTVLETLAPDSHPDERLARGLLRFALERRKAMNKADGSQSAVWLRRRGGVVTLLAEDQTWCDVAESLAAEADRLVSATGDPANGVIPAQRVRARLDAAVPIEEGWPAALREPLRRVTLAAAASTHAAASGAGDLHHRDLTTVAALAQTFADFGGQQLTPDEIRERVRVRFPAVSSLPQRPALDSLVNDAGLGLTFDDRLRVYRALQTGAATTGLESRSSTSLAATTSPVGATGALGARLETSIGSRSFLALGVRADRQGRLLDAVEAHFGGTVVDLTGALLDALRSAAAAANMPWDLVRAADAERESSRPRRGLEELVRRSWPEVEATVERALAAGREDAPVLLTDASPLARYDNMALLTRWTDLAAPRRRAVWLLVPQLNGNHGPVVDGRPVPLAAPNQFVNLDNEWIDSTAALSAATEKEQ</sequence>